<comment type="caution">
    <text evidence="2">The sequence shown here is derived from an EMBL/GenBank/DDBJ whole genome shotgun (WGS) entry which is preliminary data.</text>
</comment>
<gene>
    <name evidence="2" type="ORF">VNO80_26733</name>
</gene>
<evidence type="ECO:0000256" key="1">
    <source>
        <dbReference type="SAM" id="Phobius"/>
    </source>
</evidence>
<keyword evidence="1" id="KW-1133">Transmembrane helix</keyword>
<feature type="transmembrane region" description="Helical" evidence="1">
    <location>
        <begin position="83"/>
        <end position="103"/>
    </location>
</feature>
<keyword evidence="3" id="KW-1185">Reference proteome</keyword>
<sequence length="116" mass="13053">MRSGECECKRGNECWVLRWVAILGVYRGRWGGGGGEGRKHKGRGVRVQKGEEVVFVSLRSPPPFNENPRYHSPSVVVRPRSPFLNANMSFSFAILFLSILDYLHDLDHGRASSLPL</sequence>
<organism evidence="2 3">
    <name type="scientific">Phaseolus coccineus</name>
    <name type="common">Scarlet runner bean</name>
    <name type="synonym">Phaseolus multiflorus</name>
    <dbReference type="NCBI Taxonomy" id="3886"/>
    <lineage>
        <taxon>Eukaryota</taxon>
        <taxon>Viridiplantae</taxon>
        <taxon>Streptophyta</taxon>
        <taxon>Embryophyta</taxon>
        <taxon>Tracheophyta</taxon>
        <taxon>Spermatophyta</taxon>
        <taxon>Magnoliopsida</taxon>
        <taxon>eudicotyledons</taxon>
        <taxon>Gunneridae</taxon>
        <taxon>Pentapetalae</taxon>
        <taxon>rosids</taxon>
        <taxon>fabids</taxon>
        <taxon>Fabales</taxon>
        <taxon>Fabaceae</taxon>
        <taxon>Papilionoideae</taxon>
        <taxon>50 kb inversion clade</taxon>
        <taxon>NPAAA clade</taxon>
        <taxon>indigoferoid/millettioid clade</taxon>
        <taxon>Phaseoleae</taxon>
        <taxon>Phaseolus</taxon>
    </lineage>
</organism>
<name>A0AAN9LFJ3_PHACN</name>
<protein>
    <submittedName>
        <fullName evidence="2">Uncharacterized protein</fullName>
    </submittedName>
</protein>
<accession>A0AAN9LFJ3</accession>
<evidence type="ECO:0000313" key="3">
    <source>
        <dbReference type="Proteomes" id="UP001374584"/>
    </source>
</evidence>
<keyword evidence="1" id="KW-0812">Transmembrane</keyword>
<keyword evidence="1" id="KW-0472">Membrane</keyword>
<dbReference type="AlphaFoldDB" id="A0AAN9LFJ3"/>
<reference evidence="2 3" key="1">
    <citation type="submission" date="2024-01" db="EMBL/GenBank/DDBJ databases">
        <title>The genomes of 5 underutilized Papilionoideae crops provide insights into root nodulation and disease resistanc.</title>
        <authorList>
            <person name="Jiang F."/>
        </authorList>
    </citation>
    <scope>NUCLEOTIDE SEQUENCE [LARGE SCALE GENOMIC DNA]</scope>
    <source>
        <strain evidence="2">JINMINGXINNONG_FW02</strain>
        <tissue evidence="2">Leaves</tissue>
    </source>
</reference>
<evidence type="ECO:0000313" key="2">
    <source>
        <dbReference type="EMBL" id="KAK7334964.1"/>
    </source>
</evidence>
<dbReference type="Proteomes" id="UP001374584">
    <property type="component" value="Unassembled WGS sequence"/>
</dbReference>
<proteinExistence type="predicted"/>
<dbReference type="EMBL" id="JAYMYR010000010">
    <property type="protein sequence ID" value="KAK7334964.1"/>
    <property type="molecule type" value="Genomic_DNA"/>
</dbReference>